<feature type="region of interest" description="Disordered" evidence="1">
    <location>
        <begin position="52"/>
        <end position="77"/>
    </location>
</feature>
<sequence length="135" mass="12939">MTEAAGSDGAEGAAGGIPAMCRSFIAGRRATVRGGALRLGRTAAGRALWTEAEAEAGAEGNAETEAGPVSTGRHGADMATGSGLAAAAVSFAGSAPAVAGGTASRPVGGRGRRPGAPLDRRPIAGTGFPPVVCVV</sequence>
<dbReference type="Proteomes" id="UP000460558">
    <property type="component" value="Unassembled WGS sequence"/>
</dbReference>
<gene>
    <name evidence="2" type="ORF">FFZ77_21860</name>
</gene>
<dbReference type="EMBL" id="VDEQ01000243">
    <property type="protein sequence ID" value="MQS38170.1"/>
    <property type="molecule type" value="Genomic_DNA"/>
</dbReference>
<accession>A0ABW9NY22</accession>
<evidence type="ECO:0000313" key="3">
    <source>
        <dbReference type="Proteomes" id="UP000460558"/>
    </source>
</evidence>
<dbReference type="RefSeq" id="WP_153485375.1">
    <property type="nucleotide sequence ID" value="NZ_VDEQ01000243.1"/>
</dbReference>
<keyword evidence="3" id="KW-1185">Reference proteome</keyword>
<feature type="compositionally biased region" description="Low complexity" evidence="1">
    <location>
        <begin position="98"/>
        <end position="107"/>
    </location>
</feature>
<proteinExistence type="predicted"/>
<evidence type="ECO:0000256" key="1">
    <source>
        <dbReference type="SAM" id="MobiDB-lite"/>
    </source>
</evidence>
<feature type="region of interest" description="Disordered" evidence="1">
    <location>
        <begin position="98"/>
        <end position="123"/>
    </location>
</feature>
<reference evidence="2 3" key="1">
    <citation type="submission" date="2019-06" db="EMBL/GenBank/DDBJ databases">
        <title>Comparative genomics and metabolomics analyses of clavulanic acid producing Streptomyces species provides insight into specialized metabolism and evolution of beta-lactam biosynthetic gene clusters.</title>
        <authorList>
            <person name="Moore M.A."/>
            <person name="Cruz-Morales P."/>
            <person name="Barona Gomez F."/>
            <person name="Kapil T."/>
        </authorList>
    </citation>
    <scope>NUCLEOTIDE SEQUENCE [LARGE SCALE GENOMIC DNA]</scope>
    <source>
        <strain evidence="2 3">T-272</strain>
    </source>
</reference>
<protein>
    <submittedName>
        <fullName evidence="2">Uncharacterized protein</fullName>
    </submittedName>
</protein>
<organism evidence="2 3">
    <name type="scientific">Streptomyces katsurahamanus</name>
    <dbReference type="NCBI Taxonomy" id="2577098"/>
    <lineage>
        <taxon>Bacteria</taxon>
        <taxon>Bacillati</taxon>
        <taxon>Actinomycetota</taxon>
        <taxon>Actinomycetes</taxon>
        <taxon>Kitasatosporales</taxon>
        <taxon>Streptomycetaceae</taxon>
        <taxon>Streptomyces</taxon>
    </lineage>
</organism>
<feature type="compositionally biased region" description="Low complexity" evidence="1">
    <location>
        <begin position="52"/>
        <end position="67"/>
    </location>
</feature>
<comment type="caution">
    <text evidence="2">The sequence shown here is derived from an EMBL/GenBank/DDBJ whole genome shotgun (WGS) entry which is preliminary data.</text>
</comment>
<evidence type="ECO:0000313" key="2">
    <source>
        <dbReference type="EMBL" id="MQS38170.1"/>
    </source>
</evidence>
<name>A0ABW9NY22_9ACTN</name>